<dbReference type="InterPro" id="IPR050498">
    <property type="entry name" value="Ycf3"/>
</dbReference>
<dbReference type="PROSITE" id="PS50293">
    <property type="entry name" value="TPR_REGION"/>
    <property type="match status" value="2"/>
</dbReference>
<accession>A0A3B0ZXA4</accession>
<dbReference type="GO" id="GO:0009279">
    <property type="term" value="C:cell outer membrane"/>
    <property type="evidence" value="ECO:0007669"/>
    <property type="project" value="TreeGrafter"/>
</dbReference>
<dbReference type="InterPro" id="IPR019734">
    <property type="entry name" value="TPR_rpt"/>
</dbReference>
<name>A0A3B0ZXA4_9ZZZZ</name>
<dbReference type="EMBL" id="UOFT01000022">
    <property type="protein sequence ID" value="VAW92052.1"/>
    <property type="molecule type" value="Genomic_DNA"/>
</dbReference>
<keyword evidence="2" id="KW-0802">TPR repeat</keyword>
<protein>
    <submittedName>
        <fullName evidence="3">Uncharacterized protein</fullName>
    </submittedName>
</protein>
<dbReference type="PANTHER" id="PTHR44858:SF1">
    <property type="entry name" value="UDP-N-ACETYLGLUCOSAMINE--PEPTIDE N-ACETYLGLUCOSAMINYLTRANSFERASE SPINDLY-RELATED"/>
    <property type="match status" value="1"/>
</dbReference>
<dbReference type="SUPFAM" id="SSF48452">
    <property type="entry name" value="TPR-like"/>
    <property type="match status" value="2"/>
</dbReference>
<dbReference type="Gene3D" id="1.25.40.10">
    <property type="entry name" value="Tetratricopeptide repeat domain"/>
    <property type="match status" value="2"/>
</dbReference>
<evidence type="ECO:0000313" key="3">
    <source>
        <dbReference type="EMBL" id="VAW92052.1"/>
    </source>
</evidence>
<keyword evidence="1" id="KW-0677">Repeat</keyword>
<evidence type="ECO:0000256" key="1">
    <source>
        <dbReference type="ARBA" id="ARBA00022737"/>
    </source>
</evidence>
<dbReference type="Pfam" id="PF13414">
    <property type="entry name" value="TPR_11"/>
    <property type="match status" value="1"/>
</dbReference>
<dbReference type="SMART" id="SM00028">
    <property type="entry name" value="TPR"/>
    <property type="match status" value="4"/>
</dbReference>
<reference evidence="3" key="1">
    <citation type="submission" date="2018-06" db="EMBL/GenBank/DDBJ databases">
        <authorList>
            <person name="Zhirakovskaya E."/>
        </authorList>
    </citation>
    <scope>NUCLEOTIDE SEQUENCE</scope>
</reference>
<dbReference type="PROSITE" id="PS50005">
    <property type="entry name" value="TPR"/>
    <property type="match status" value="3"/>
</dbReference>
<dbReference type="AlphaFoldDB" id="A0A3B0ZXA4"/>
<sequence>MKISILVQLSILTLLSFLPTAQADISSAEEAQKLIDSISQQIAKNRQNAELYIKRGDLYFLTHDFDNAVDDYSLAIKLAPSLDAAWYGRGMAQGRRGYIKEGIADLSVYLKKNPMDSKAFTKRGVRYLWNGEKENALQDLRKAIELNPNNAEAHDDLGVVFAQMGNYKQAIKHFRTTVSIEPSYQKGHHNLAMALYITENDIMALNSVNKSLQLKPESRDSMILKSRILVAMGQHVEAKRIENEAEFLPAPNWHESAPIK</sequence>
<dbReference type="Pfam" id="PF13181">
    <property type="entry name" value="TPR_8"/>
    <property type="match status" value="1"/>
</dbReference>
<organism evidence="3">
    <name type="scientific">hydrothermal vent metagenome</name>
    <dbReference type="NCBI Taxonomy" id="652676"/>
    <lineage>
        <taxon>unclassified sequences</taxon>
        <taxon>metagenomes</taxon>
        <taxon>ecological metagenomes</taxon>
    </lineage>
</organism>
<gene>
    <name evidence="3" type="ORF">MNBD_GAMMA23-873</name>
</gene>
<proteinExistence type="predicted"/>
<dbReference type="InterPro" id="IPR011990">
    <property type="entry name" value="TPR-like_helical_dom_sf"/>
</dbReference>
<evidence type="ECO:0000256" key="2">
    <source>
        <dbReference type="ARBA" id="ARBA00022803"/>
    </source>
</evidence>
<dbReference type="PANTHER" id="PTHR44858">
    <property type="entry name" value="TETRATRICOPEPTIDE REPEAT PROTEIN 6"/>
    <property type="match status" value="1"/>
</dbReference>
<dbReference type="GO" id="GO:0046813">
    <property type="term" value="P:receptor-mediated virion attachment to host cell"/>
    <property type="evidence" value="ECO:0007669"/>
    <property type="project" value="TreeGrafter"/>
</dbReference>